<dbReference type="OrthoDB" id="9776552at2"/>
<gene>
    <name evidence="14" type="ORF">E6C55_15475</name>
</gene>
<keyword evidence="11 12" id="KW-0472">Membrane</keyword>
<evidence type="ECO:0000256" key="6">
    <source>
        <dbReference type="ARBA" id="ARBA00022741"/>
    </source>
</evidence>
<dbReference type="SUPFAM" id="SSF158472">
    <property type="entry name" value="HAMP domain-like"/>
    <property type="match status" value="1"/>
</dbReference>
<evidence type="ECO:0000256" key="10">
    <source>
        <dbReference type="ARBA" id="ARBA00023012"/>
    </source>
</evidence>
<dbReference type="InterPro" id="IPR003594">
    <property type="entry name" value="HATPase_dom"/>
</dbReference>
<evidence type="ECO:0000256" key="2">
    <source>
        <dbReference type="ARBA" id="ARBA00022475"/>
    </source>
</evidence>
<dbReference type="Gene3D" id="3.30.565.10">
    <property type="entry name" value="Histidine kinase-like ATPase, C-terminal domain"/>
    <property type="match status" value="1"/>
</dbReference>
<dbReference type="GO" id="GO:0000155">
    <property type="term" value="F:phosphorelay sensor kinase activity"/>
    <property type="evidence" value="ECO:0007669"/>
    <property type="project" value="InterPro"/>
</dbReference>
<keyword evidence="10" id="KW-0902">Two-component regulatory system</keyword>
<evidence type="ECO:0000313" key="14">
    <source>
        <dbReference type="EMBL" id="THF77740.1"/>
    </source>
</evidence>
<evidence type="ECO:0000256" key="3">
    <source>
        <dbReference type="ARBA" id="ARBA00022553"/>
    </source>
</evidence>
<evidence type="ECO:0000256" key="9">
    <source>
        <dbReference type="ARBA" id="ARBA00022989"/>
    </source>
</evidence>
<dbReference type="EMBL" id="SSOB01000018">
    <property type="protein sequence ID" value="THF77740.1"/>
    <property type="molecule type" value="Genomic_DNA"/>
</dbReference>
<dbReference type="PANTHER" id="PTHR34220">
    <property type="entry name" value="SENSOR HISTIDINE KINASE YPDA"/>
    <property type="match status" value="1"/>
</dbReference>
<evidence type="ECO:0000259" key="13">
    <source>
        <dbReference type="PROSITE" id="PS50885"/>
    </source>
</evidence>
<keyword evidence="4" id="KW-0808">Transferase</keyword>
<evidence type="ECO:0000256" key="12">
    <source>
        <dbReference type="SAM" id="Phobius"/>
    </source>
</evidence>
<evidence type="ECO:0000256" key="1">
    <source>
        <dbReference type="ARBA" id="ARBA00004651"/>
    </source>
</evidence>
<reference evidence="14 15" key="1">
    <citation type="submission" date="2019-04" db="EMBL/GenBank/DDBJ databases">
        <title>Cohnella sp. nov. isolated from preserved vegetables.</title>
        <authorList>
            <person name="Lin S.-Y."/>
            <person name="Hung M.-H."/>
            <person name="Young C.-C."/>
        </authorList>
    </citation>
    <scope>NUCLEOTIDE SEQUENCE [LARGE SCALE GENOMIC DNA]</scope>
    <source>
        <strain evidence="14 15">CC-MHH1044</strain>
    </source>
</reference>
<keyword evidence="15" id="KW-1185">Reference proteome</keyword>
<name>A0A4S4BTT4_9BACL</name>
<evidence type="ECO:0000256" key="7">
    <source>
        <dbReference type="ARBA" id="ARBA00022777"/>
    </source>
</evidence>
<dbReference type="Gene3D" id="6.10.340.10">
    <property type="match status" value="1"/>
</dbReference>
<dbReference type="AlphaFoldDB" id="A0A4S4BTT4"/>
<comment type="caution">
    <text evidence="14">The sequence shown here is derived from an EMBL/GenBank/DDBJ whole genome shotgun (WGS) entry which is preliminary data.</text>
</comment>
<dbReference type="PANTHER" id="PTHR34220:SF11">
    <property type="entry name" value="SENSOR PROTEIN KINASE HPTS"/>
    <property type="match status" value="1"/>
</dbReference>
<evidence type="ECO:0000256" key="8">
    <source>
        <dbReference type="ARBA" id="ARBA00022840"/>
    </source>
</evidence>
<accession>A0A4S4BTT4</accession>
<feature type="transmembrane region" description="Helical" evidence="12">
    <location>
        <begin position="292"/>
        <end position="314"/>
    </location>
</feature>
<keyword evidence="9 12" id="KW-1133">Transmembrane helix</keyword>
<dbReference type="InterPro" id="IPR003660">
    <property type="entry name" value="HAMP_dom"/>
</dbReference>
<organism evidence="14 15">
    <name type="scientific">Cohnella fermenti</name>
    <dbReference type="NCBI Taxonomy" id="2565925"/>
    <lineage>
        <taxon>Bacteria</taxon>
        <taxon>Bacillati</taxon>
        <taxon>Bacillota</taxon>
        <taxon>Bacilli</taxon>
        <taxon>Bacillales</taxon>
        <taxon>Paenibacillaceae</taxon>
        <taxon>Cohnella</taxon>
    </lineage>
</organism>
<dbReference type="SUPFAM" id="SSF55874">
    <property type="entry name" value="ATPase domain of HSP90 chaperone/DNA topoisomerase II/histidine kinase"/>
    <property type="match status" value="1"/>
</dbReference>
<keyword evidence="5 12" id="KW-0812">Transmembrane</keyword>
<dbReference type="CDD" id="cd06225">
    <property type="entry name" value="HAMP"/>
    <property type="match status" value="1"/>
</dbReference>
<dbReference type="GO" id="GO:0005886">
    <property type="term" value="C:plasma membrane"/>
    <property type="evidence" value="ECO:0007669"/>
    <property type="project" value="UniProtKB-SubCell"/>
</dbReference>
<dbReference type="Pfam" id="PF06580">
    <property type="entry name" value="His_kinase"/>
    <property type="match status" value="1"/>
</dbReference>
<evidence type="ECO:0000256" key="5">
    <source>
        <dbReference type="ARBA" id="ARBA00022692"/>
    </source>
</evidence>
<dbReference type="InterPro" id="IPR036890">
    <property type="entry name" value="HATPase_C_sf"/>
</dbReference>
<dbReference type="InterPro" id="IPR010559">
    <property type="entry name" value="Sig_transdc_His_kin_internal"/>
</dbReference>
<feature type="transmembrane region" description="Helical" evidence="12">
    <location>
        <begin position="12"/>
        <end position="32"/>
    </location>
</feature>
<keyword evidence="2" id="KW-1003">Cell membrane</keyword>
<dbReference type="RefSeq" id="WP_136370714.1">
    <property type="nucleotide sequence ID" value="NZ_SSOB01000018.1"/>
</dbReference>
<dbReference type="Pfam" id="PF00672">
    <property type="entry name" value="HAMP"/>
    <property type="match status" value="1"/>
</dbReference>
<keyword evidence="8" id="KW-0067">ATP-binding</keyword>
<dbReference type="InterPro" id="IPR050640">
    <property type="entry name" value="Bact_2-comp_sensor_kinase"/>
</dbReference>
<evidence type="ECO:0000313" key="15">
    <source>
        <dbReference type="Proteomes" id="UP000310636"/>
    </source>
</evidence>
<dbReference type="Pfam" id="PF02518">
    <property type="entry name" value="HATPase_c"/>
    <property type="match status" value="1"/>
</dbReference>
<keyword evidence="7" id="KW-0418">Kinase</keyword>
<protein>
    <submittedName>
        <fullName evidence="14">HAMP domain-containing protein</fullName>
    </submittedName>
</protein>
<sequence length="611" mass="69392">MRKRANSFSSRIMLHMSIIIMLAFAVSGYLSYRINNNLFTEEISRQFGKANEQAAARIDLQLRDIYRISNFIVFHPYIEQVLRRSGESDVRESDTQITDQDELNQLLFQVKNDENKLYSMFLYDMKDNSYFFHVSPTARSTLDRDIYEQVKTLLDGTMGNLVWFPIQLPSAVEESGYRDFYAAARYMKNKDLEQYGTMIMLFDESLFSEDLNELVSDENANVYLFDRQDRLVYTDRTGEEAGSTPVPSRLAGSQIVKENGSSYLYVQSRSRLMDFSLISRVSLEALKQKSTIILKISLLVGVVGVLLAATLVSWSGRRLFRPLTQLVRGMRRMREGNLQARVEVDTSDELAYIGQSFNSMAENLEQLIREVYERQLSEREAELTALQTQLNPHFLQNTLDTIYWKLYLQDDRATAGLVVSLSEMLRYALEPADTETTLSAELAQIRNYLKIQSARHGNELDTVIQMGAGTELAKVPRLIIQPLVENAFVHAFADKRTERVLIIQTSLVPGPGAGQEDKREALLIEIIDNGRGMEDDAVRKVVSDALAPRSDKREESGPIVGGKRVHIGIRSVLRRLNLLYGEPYGLTIEATPGSGTTVRLLLPMHKEGTDL</sequence>
<evidence type="ECO:0000256" key="4">
    <source>
        <dbReference type="ARBA" id="ARBA00022679"/>
    </source>
</evidence>
<dbReference type="SMART" id="SM00304">
    <property type="entry name" value="HAMP"/>
    <property type="match status" value="1"/>
</dbReference>
<keyword evidence="3" id="KW-0597">Phosphoprotein</keyword>
<dbReference type="PROSITE" id="PS50885">
    <property type="entry name" value="HAMP"/>
    <property type="match status" value="1"/>
</dbReference>
<comment type="subcellular location">
    <subcellularLocation>
        <location evidence="1">Cell membrane</location>
        <topology evidence="1">Multi-pass membrane protein</topology>
    </subcellularLocation>
</comment>
<keyword evidence="6" id="KW-0547">Nucleotide-binding</keyword>
<evidence type="ECO:0000256" key="11">
    <source>
        <dbReference type="ARBA" id="ARBA00023136"/>
    </source>
</evidence>
<dbReference type="GO" id="GO:0005524">
    <property type="term" value="F:ATP binding"/>
    <property type="evidence" value="ECO:0007669"/>
    <property type="project" value="UniProtKB-KW"/>
</dbReference>
<feature type="domain" description="HAMP" evidence="13">
    <location>
        <begin position="317"/>
        <end position="369"/>
    </location>
</feature>
<proteinExistence type="predicted"/>
<dbReference type="Proteomes" id="UP000310636">
    <property type="component" value="Unassembled WGS sequence"/>
</dbReference>